<evidence type="ECO:0000313" key="3">
    <source>
        <dbReference type="Proteomes" id="UP000629098"/>
    </source>
</evidence>
<sequence length="298" mass="30441">MTVFNGTDGNNNFVGTSGNDIFIGSAGNDRFDGNGGSDIADYSALNQAVTILPQGRISKGGGLGTDTISEIERIIGAIDKTNVIDASSSAGGASISVNLNNENLTVNIPTIGRRSFAVENFINVIGTAEDDSITGNSDNNRLEGRDSDDTLNGGAGDDRLIGGDGNDRLTGANTLSGFGRGEIDTLTGGSGDDIFVLGAVISGSDVVFYNDGSSSTGGRGDYALITDFGFASDTFSRGEDRIQLAGSRSNYSLGASPSGLPSGTGIFFNNGTSELIGILQGVSLSSVSLTNSSQFFFV</sequence>
<protein>
    <submittedName>
        <fullName evidence="2">Calcium-binding protein</fullName>
    </submittedName>
</protein>
<dbReference type="Pfam" id="PF00353">
    <property type="entry name" value="HemolysinCabind"/>
    <property type="match status" value="3"/>
</dbReference>
<feature type="region of interest" description="Disordered" evidence="1">
    <location>
        <begin position="132"/>
        <end position="166"/>
    </location>
</feature>
<evidence type="ECO:0000313" key="2">
    <source>
        <dbReference type="EMBL" id="MBD2772633.1"/>
    </source>
</evidence>
<comment type="caution">
    <text evidence="2">The sequence shown here is derived from an EMBL/GenBank/DDBJ whole genome shotgun (WGS) entry which is preliminary data.</text>
</comment>
<dbReference type="Gene3D" id="2.150.10.10">
    <property type="entry name" value="Serralysin-like metalloprotease, C-terminal"/>
    <property type="match status" value="2"/>
</dbReference>
<evidence type="ECO:0000256" key="1">
    <source>
        <dbReference type="SAM" id="MobiDB-lite"/>
    </source>
</evidence>
<reference evidence="2" key="1">
    <citation type="submission" date="2020-09" db="EMBL/GenBank/DDBJ databases">
        <title>Iningainema tapete sp. nov. (Scytonemataceae, Cyanobacteria) from greenhouses in central Florida (USA) produces two types of nodularin with biosynthetic potential for microcystin-LR and anabaenopeptins.</title>
        <authorList>
            <person name="Berthold D.E."/>
            <person name="Lefler F.W."/>
            <person name="Huang I.-S."/>
            <person name="Abdulla H."/>
            <person name="Zimba P.V."/>
            <person name="Laughinghouse H.D. IV."/>
        </authorList>
    </citation>
    <scope>NUCLEOTIDE SEQUENCE</scope>
    <source>
        <strain evidence="2">BLCCT55</strain>
    </source>
</reference>
<dbReference type="InterPro" id="IPR018511">
    <property type="entry name" value="Hemolysin-typ_Ca-bd_CS"/>
</dbReference>
<dbReference type="EMBL" id="JACXAE010000041">
    <property type="protein sequence ID" value="MBD2772633.1"/>
    <property type="molecule type" value="Genomic_DNA"/>
</dbReference>
<feature type="compositionally biased region" description="Basic and acidic residues" evidence="1">
    <location>
        <begin position="156"/>
        <end position="166"/>
    </location>
</feature>
<gene>
    <name evidence="2" type="ORF">ICL16_11240</name>
</gene>
<dbReference type="RefSeq" id="WP_190827442.1">
    <property type="nucleotide sequence ID" value="NZ_CAWPPI010000041.1"/>
</dbReference>
<dbReference type="AlphaFoldDB" id="A0A8J6XS44"/>
<dbReference type="Proteomes" id="UP000629098">
    <property type="component" value="Unassembled WGS sequence"/>
</dbReference>
<organism evidence="2 3">
    <name type="scientific">Iningainema tapete BLCC-T55</name>
    <dbReference type="NCBI Taxonomy" id="2748662"/>
    <lineage>
        <taxon>Bacteria</taxon>
        <taxon>Bacillati</taxon>
        <taxon>Cyanobacteriota</taxon>
        <taxon>Cyanophyceae</taxon>
        <taxon>Nostocales</taxon>
        <taxon>Scytonemataceae</taxon>
        <taxon>Iningainema tapete</taxon>
    </lineage>
</organism>
<dbReference type="InterPro" id="IPR001343">
    <property type="entry name" value="Hemolysn_Ca-bd"/>
</dbReference>
<accession>A0A8J6XS44</accession>
<dbReference type="SUPFAM" id="SSF51120">
    <property type="entry name" value="beta-Roll"/>
    <property type="match status" value="1"/>
</dbReference>
<keyword evidence="3" id="KW-1185">Reference proteome</keyword>
<name>A0A8J6XS44_9CYAN</name>
<dbReference type="PRINTS" id="PR00313">
    <property type="entry name" value="CABNDNGRPT"/>
</dbReference>
<proteinExistence type="predicted"/>
<dbReference type="InterPro" id="IPR011049">
    <property type="entry name" value="Serralysin-like_metalloprot_C"/>
</dbReference>
<dbReference type="GO" id="GO:0005509">
    <property type="term" value="F:calcium ion binding"/>
    <property type="evidence" value="ECO:0007669"/>
    <property type="project" value="InterPro"/>
</dbReference>
<dbReference type="PROSITE" id="PS00330">
    <property type="entry name" value="HEMOLYSIN_CALCIUM"/>
    <property type="match status" value="1"/>
</dbReference>